<organism evidence="2 3">
    <name type="scientific">Aphanomyces stellatus</name>
    <dbReference type="NCBI Taxonomy" id="120398"/>
    <lineage>
        <taxon>Eukaryota</taxon>
        <taxon>Sar</taxon>
        <taxon>Stramenopiles</taxon>
        <taxon>Oomycota</taxon>
        <taxon>Saprolegniomycetes</taxon>
        <taxon>Saprolegniales</taxon>
        <taxon>Verrucalvaceae</taxon>
        <taxon>Aphanomyces</taxon>
    </lineage>
</organism>
<gene>
    <name evidence="2" type="primary">Aste57867_10300</name>
    <name evidence="1" type="ORF">As57867_010260</name>
    <name evidence="2" type="ORF">ASTE57867_10300</name>
</gene>
<evidence type="ECO:0000313" key="1">
    <source>
        <dbReference type="EMBL" id="KAF0699098.1"/>
    </source>
</evidence>
<dbReference type="OrthoDB" id="84928at2759"/>
<evidence type="ECO:0000313" key="3">
    <source>
        <dbReference type="Proteomes" id="UP000332933"/>
    </source>
</evidence>
<name>A0A485KPZ1_9STRA</name>
<proteinExistence type="predicted"/>
<keyword evidence="3" id="KW-1185">Reference proteome</keyword>
<reference evidence="2 3" key="1">
    <citation type="submission" date="2019-03" db="EMBL/GenBank/DDBJ databases">
        <authorList>
            <person name="Gaulin E."/>
            <person name="Dumas B."/>
        </authorList>
    </citation>
    <scope>NUCLEOTIDE SEQUENCE [LARGE SCALE GENOMIC DNA]</scope>
    <source>
        <strain evidence="2">CBS 568.67</strain>
    </source>
</reference>
<dbReference type="Proteomes" id="UP000332933">
    <property type="component" value="Unassembled WGS sequence"/>
</dbReference>
<dbReference type="AlphaFoldDB" id="A0A485KPZ1"/>
<accession>A0A485KPZ1</accession>
<protein>
    <submittedName>
        <fullName evidence="2">Aste57867_10300 protein</fullName>
    </submittedName>
</protein>
<evidence type="ECO:0000313" key="2">
    <source>
        <dbReference type="EMBL" id="VFT87174.1"/>
    </source>
</evidence>
<dbReference type="EMBL" id="CAADRA010005218">
    <property type="protein sequence ID" value="VFT87174.1"/>
    <property type="molecule type" value="Genomic_DNA"/>
</dbReference>
<dbReference type="EMBL" id="VJMH01005197">
    <property type="protein sequence ID" value="KAF0699098.1"/>
    <property type="molecule type" value="Genomic_DNA"/>
</dbReference>
<reference evidence="1" key="2">
    <citation type="submission" date="2019-06" db="EMBL/GenBank/DDBJ databases">
        <title>Genomics analysis of Aphanomyces spp. identifies a new class of oomycete effector associated with host adaptation.</title>
        <authorList>
            <person name="Gaulin E."/>
        </authorList>
    </citation>
    <scope>NUCLEOTIDE SEQUENCE</scope>
    <source>
        <strain evidence="1">CBS 578.67</strain>
    </source>
</reference>
<sequence>MHCGGLLDHQLGQTKVTLTPVCAADLSKLYSAYYGNYWYYYSAYRTTTNWYSVVQGLVLSPYSTLTSYFCGSLDCIQLTMNSASWLSDCNSNSSENVYVTATNLLANCAAQDPLIKNTTLGRSVHTQTPFPPVYTPTTTVAPFLPSGQTCDQSIMAINQQVLVGYCPFPGFAFQPTLAALAIEYTSNPASGVNYDICGTPLCLSSLASFVAMYPRCTPDKAISYYATLNALLTSCPKLLNAIATQSSSCTLASYANYSWVKNAATLSANCAAALTPFGYAGLTRWYSIAQAVALTQSNAPTSAFCGSTDCVRDSKTYQLIN</sequence>